<organism evidence="2 3">
    <name type="scientific">Paramecium octaurelia</name>
    <dbReference type="NCBI Taxonomy" id="43137"/>
    <lineage>
        <taxon>Eukaryota</taxon>
        <taxon>Sar</taxon>
        <taxon>Alveolata</taxon>
        <taxon>Ciliophora</taxon>
        <taxon>Intramacronucleata</taxon>
        <taxon>Oligohymenophorea</taxon>
        <taxon>Peniculida</taxon>
        <taxon>Parameciidae</taxon>
        <taxon>Paramecium</taxon>
    </lineage>
</organism>
<dbReference type="AlphaFoldDB" id="A0A8S1TMZ9"/>
<gene>
    <name evidence="2" type="ORF">POCTA_138.1.T0260359</name>
</gene>
<dbReference type="OMA" id="YISMNDP"/>
<dbReference type="FunFam" id="3.40.250.10:FF:000071">
    <property type="entry name" value="Rodhanase family domain containing protein"/>
    <property type="match status" value="1"/>
</dbReference>
<dbReference type="PANTHER" id="PTHR10828">
    <property type="entry name" value="M-PHASE INDUCER PHOSPHATASE DUAL SPECIFICITY PHOSPHATASE CDC25"/>
    <property type="match status" value="1"/>
</dbReference>
<evidence type="ECO:0000313" key="3">
    <source>
        <dbReference type="Proteomes" id="UP000683925"/>
    </source>
</evidence>
<keyword evidence="3" id="KW-1185">Reference proteome</keyword>
<dbReference type="SMART" id="SM00450">
    <property type="entry name" value="RHOD"/>
    <property type="match status" value="1"/>
</dbReference>
<dbReference type="OrthoDB" id="310744at2759"/>
<dbReference type="GO" id="GO:0005634">
    <property type="term" value="C:nucleus"/>
    <property type="evidence" value="ECO:0007669"/>
    <property type="project" value="TreeGrafter"/>
</dbReference>
<accession>A0A8S1TMZ9</accession>
<evidence type="ECO:0000259" key="1">
    <source>
        <dbReference type="PROSITE" id="PS50206"/>
    </source>
</evidence>
<sequence length="259" mass="30789">MDIFLKNLLMSSLVTKADSELLMLKQNEFKEINDDCPTMGLYCRKKIKRDQVDNSQCCLEGTQKVKQVAEEQKEQEAGINKYIYDMKKMLKEQQEELILEHRVENNIQYISGDTLVKAMKQSDLIIYDCRYQYEFEGGHIMGAVHLSHSTNLFDELFSQSEQSKKIVVLYCEFSIKRSLEKYFEIRKLDRSINQYPKLTYNNLYLLCDGYSKFYQNFSHLCNGFYISMNDPAYEQQLDKEQQRRIIVKQKNNYRKQLVV</sequence>
<evidence type="ECO:0000313" key="2">
    <source>
        <dbReference type="EMBL" id="CAD8152622.1"/>
    </source>
</evidence>
<dbReference type="Proteomes" id="UP000683925">
    <property type="component" value="Unassembled WGS sequence"/>
</dbReference>
<comment type="caution">
    <text evidence="2">The sequence shown here is derived from an EMBL/GenBank/DDBJ whole genome shotgun (WGS) entry which is preliminary data.</text>
</comment>
<name>A0A8S1TMZ9_PAROT</name>
<proteinExistence type="predicted"/>
<dbReference type="InterPro" id="IPR001763">
    <property type="entry name" value="Rhodanese-like_dom"/>
</dbReference>
<reference evidence="2" key="1">
    <citation type="submission" date="2021-01" db="EMBL/GenBank/DDBJ databases">
        <authorList>
            <consortium name="Genoscope - CEA"/>
            <person name="William W."/>
        </authorList>
    </citation>
    <scope>NUCLEOTIDE SEQUENCE</scope>
</reference>
<dbReference type="GO" id="GO:0005737">
    <property type="term" value="C:cytoplasm"/>
    <property type="evidence" value="ECO:0007669"/>
    <property type="project" value="TreeGrafter"/>
</dbReference>
<dbReference type="GO" id="GO:0000086">
    <property type="term" value="P:G2/M transition of mitotic cell cycle"/>
    <property type="evidence" value="ECO:0007669"/>
    <property type="project" value="TreeGrafter"/>
</dbReference>
<dbReference type="GO" id="GO:0004725">
    <property type="term" value="F:protein tyrosine phosphatase activity"/>
    <property type="evidence" value="ECO:0007669"/>
    <property type="project" value="TreeGrafter"/>
</dbReference>
<protein>
    <recommendedName>
        <fullName evidence="1">Rhodanese domain-containing protein</fullName>
    </recommendedName>
</protein>
<feature type="domain" description="Rhodanese" evidence="1">
    <location>
        <begin position="120"/>
        <end position="222"/>
    </location>
</feature>
<dbReference type="EMBL" id="CAJJDP010000026">
    <property type="protein sequence ID" value="CAD8152622.1"/>
    <property type="molecule type" value="Genomic_DNA"/>
</dbReference>
<dbReference type="GO" id="GO:0110032">
    <property type="term" value="P:positive regulation of G2/MI transition of meiotic cell cycle"/>
    <property type="evidence" value="ECO:0007669"/>
    <property type="project" value="TreeGrafter"/>
</dbReference>
<dbReference type="PANTHER" id="PTHR10828:SF17">
    <property type="entry name" value="PROTEIN-TYROSINE-PHOSPHATASE"/>
    <property type="match status" value="1"/>
</dbReference>
<dbReference type="PROSITE" id="PS50206">
    <property type="entry name" value="RHODANESE_3"/>
    <property type="match status" value="1"/>
</dbReference>
<dbReference type="Pfam" id="PF00581">
    <property type="entry name" value="Rhodanese"/>
    <property type="match status" value="1"/>
</dbReference>
<dbReference type="GO" id="GO:0010971">
    <property type="term" value="P:positive regulation of G2/M transition of mitotic cell cycle"/>
    <property type="evidence" value="ECO:0007669"/>
    <property type="project" value="TreeGrafter"/>
</dbReference>